<dbReference type="Pfam" id="PF06200">
    <property type="entry name" value="tify"/>
    <property type="match status" value="1"/>
</dbReference>
<name>A0A835C0W6_9POAL</name>
<evidence type="ECO:0000313" key="7">
    <source>
        <dbReference type="EMBL" id="KAF8718171.1"/>
    </source>
</evidence>
<keyword evidence="2 4" id="KW-1184">Jasmonic acid signaling pathway</keyword>
<dbReference type="EMBL" id="JACEFO010001712">
    <property type="protein sequence ID" value="KAF8718171.1"/>
    <property type="molecule type" value="Genomic_DNA"/>
</dbReference>
<comment type="similarity">
    <text evidence="1 4">Belongs to the TIFY/JAZ family.</text>
</comment>
<accession>A0A835C0W6</accession>
<dbReference type="Pfam" id="PF09425">
    <property type="entry name" value="Jas_motif"/>
    <property type="match status" value="1"/>
</dbReference>
<dbReference type="PROSITE" id="PS51320">
    <property type="entry name" value="TIFY"/>
    <property type="match status" value="1"/>
</dbReference>
<feature type="domain" description="Tify" evidence="6">
    <location>
        <begin position="242"/>
        <end position="277"/>
    </location>
</feature>
<dbReference type="Proteomes" id="UP000636709">
    <property type="component" value="Unassembled WGS sequence"/>
</dbReference>
<comment type="subcellular location">
    <subcellularLocation>
        <location evidence="4">Nucleus</location>
    </subcellularLocation>
</comment>
<feature type="region of interest" description="Disordered" evidence="5">
    <location>
        <begin position="45"/>
        <end position="65"/>
    </location>
</feature>
<dbReference type="SMART" id="SM00979">
    <property type="entry name" value="TIFY"/>
    <property type="match status" value="1"/>
</dbReference>
<dbReference type="GO" id="GO:0005634">
    <property type="term" value="C:nucleus"/>
    <property type="evidence" value="ECO:0007669"/>
    <property type="project" value="UniProtKB-SubCell"/>
</dbReference>
<feature type="region of interest" description="Disordered" evidence="5">
    <location>
        <begin position="321"/>
        <end position="355"/>
    </location>
</feature>
<feature type="compositionally biased region" description="Polar residues" evidence="5">
    <location>
        <begin position="1"/>
        <end position="14"/>
    </location>
</feature>
<evidence type="ECO:0000256" key="4">
    <source>
        <dbReference type="RuleBase" id="RU369065"/>
    </source>
</evidence>
<feature type="compositionally biased region" description="Basic and acidic residues" evidence="5">
    <location>
        <begin position="51"/>
        <end position="63"/>
    </location>
</feature>
<dbReference type="InterPro" id="IPR040390">
    <property type="entry name" value="TIFY/JAZ"/>
</dbReference>
<dbReference type="PANTHER" id="PTHR33077:SF117">
    <property type="entry name" value="PROTEIN TIFY 11C"/>
    <property type="match status" value="1"/>
</dbReference>
<evidence type="ECO:0000256" key="2">
    <source>
        <dbReference type="ARBA" id="ARBA00022819"/>
    </source>
</evidence>
<evidence type="ECO:0000313" key="8">
    <source>
        <dbReference type="Proteomes" id="UP000636709"/>
    </source>
</evidence>
<evidence type="ECO:0000256" key="3">
    <source>
        <dbReference type="ARBA" id="ARBA00022843"/>
    </source>
</evidence>
<comment type="domain">
    <text evidence="4">The jas domain is required for interaction with COI1.</text>
</comment>
<comment type="caution">
    <text evidence="7">The sequence shown here is derived from an EMBL/GenBank/DDBJ whole genome shotgun (WGS) entry which is preliminary data.</text>
</comment>
<dbReference type="PANTHER" id="PTHR33077">
    <property type="entry name" value="PROTEIN TIFY 4A-RELATED-RELATED"/>
    <property type="match status" value="1"/>
</dbReference>
<dbReference type="GO" id="GO:0009611">
    <property type="term" value="P:response to wounding"/>
    <property type="evidence" value="ECO:0007669"/>
    <property type="project" value="UniProtKB-UniRule"/>
</dbReference>
<sequence length="355" mass="38137">MHASSSSWSAVQEDTGSRPRNYYLPRQPPLLHGPIRAGIAPEIAVPSPTRVPDHRGHPGREDCGAPPPQTFPRRVAFHVLLSPPTPRNFGPALPCPAPPSGEANIFYSSLSFLLPSATTPPTSLQPPRRPRKATTDDLAFITSCELVVRFVRALLNPVTIIEPVTTRDNMAAAADHQQQLANKAVGGSRFAVTCGLLRQYMKEQGGNALAPAMAMGLASVEPEEGKKTVLELFPQQAGTLKHDHQRAPLTIFYDGKMVVFDDFPAEKAEELMHLAGGSANAAAAAQNALEQPSLTVTDMPIARKASLKRFLEKRKNRLTAGDPYPAAASELMSKPVKEEDGGAPWLGVTSALSLN</sequence>
<reference evidence="7" key="1">
    <citation type="submission" date="2020-07" db="EMBL/GenBank/DDBJ databases">
        <title>Genome sequence and genetic diversity analysis of an under-domesticated orphan crop, white fonio (Digitaria exilis).</title>
        <authorList>
            <person name="Bennetzen J.L."/>
            <person name="Chen S."/>
            <person name="Ma X."/>
            <person name="Wang X."/>
            <person name="Yssel A.E.J."/>
            <person name="Chaluvadi S.R."/>
            <person name="Johnson M."/>
            <person name="Gangashetty P."/>
            <person name="Hamidou F."/>
            <person name="Sanogo M.D."/>
            <person name="Zwaenepoel A."/>
            <person name="Wallace J."/>
            <person name="Van De Peer Y."/>
            <person name="Van Deynze A."/>
        </authorList>
    </citation>
    <scope>NUCLEOTIDE SEQUENCE</scope>
    <source>
        <tissue evidence="7">Leaves</tissue>
    </source>
</reference>
<feature type="region of interest" description="Disordered" evidence="5">
    <location>
        <begin position="1"/>
        <end position="25"/>
    </location>
</feature>
<dbReference type="GO" id="GO:0031347">
    <property type="term" value="P:regulation of defense response"/>
    <property type="evidence" value="ECO:0007669"/>
    <property type="project" value="UniProtKB-UniRule"/>
</dbReference>
<protein>
    <recommendedName>
        <fullName evidence="4">Protein TIFY</fullName>
    </recommendedName>
    <alternativeName>
        <fullName evidence="4">Jasmonate ZIM domain-containing protein</fullName>
    </alternativeName>
</protein>
<evidence type="ECO:0000256" key="1">
    <source>
        <dbReference type="ARBA" id="ARBA00008614"/>
    </source>
</evidence>
<dbReference type="InterPro" id="IPR018467">
    <property type="entry name" value="CCT_CS"/>
</dbReference>
<keyword evidence="3" id="KW-0832">Ubl conjugation</keyword>
<comment type="function">
    <text evidence="4">Repressor of jasmonate responses.</text>
</comment>
<evidence type="ECO:0000256" key="5">
    <source>
        <dbReference type="SAM" id="MobiDB-lite"/>
    </source>
</evidence>
<evidence type="ECO:0000259" key="6">
    <source>
        <dbReference type="PROSITE" id="PS51320"/>
    </source>
</evidence>
<keyword evidence="4" id="KW-0539">Nucleus</keyword>
<gene>
    <name evidence="7" type="ORF">HU200_025662</name>
</gene>
<proteinExistence type="inferred from homology"/>
<dbReference type="AlphaFoldDB" id="A0A835C0W6"/>
<organism evidence="7 8">
    <name type="scientific">Digitaria exilis</name>
    <dbReference type="NCBI Taxonomy" id="1010633"/>
    <lineage>
        <taxon>Eukaryota</taxon>
        <taxon>Viridiplantae</taxon>
        <taxon>Streptophyta</taxon>
        <taxon>Embryophyta</taxon>
        <taxon>Tracheophyta</taxon>
        <taxon>Spermatophyta</taxon>
        <taxon>Magnoliopsida</taxon>
        <taxon>Liliopsida</taxon>
        <taxon>Poales</taxon>
        <taxon>Poaceae</taxon>
        <taxon>PACMAD clade</taxon>
        <taxon>Panicoideae</taxon>
        <taxon>Panicodae</taxon>
        <taxon>Paniceae</taxon>
        <taxon>Anthephorinae</taxon>
        <taxon>Digitaria</taxon>
    </lineage>
</organism>
<keyword evidence="8" id="KW-1185">Reference proteome</keyword>
<dbReference type="InterPro" id="IPR010399">
    <property type="entry name" value="Tify_dom"/>
</dbReference>
<dbReference type="OrthoDB" id="1937734at2759"/>
<dbReference type="GO" id="GO:2000022">
    <property type="term" value="P:regulation of jasmonic acid mediated signaling pathway"/>
    <property type="evidence" value="ECO:0007669"/>
    <property type="project" value="UniProtKB-UniRule"/>
</dbReference>